<evidence type="ECO:0000313" key="2">
    <source>
        <dbReference type="Proteomes" id="UP000001531"/>
    </source>
</evidence>
<protein>
    <submittedName>
        <fullName evidence="1">Gp35</fullName>
    </submittedName>
</protein>
<dbReference type="KEGG" id="vg:5580356"/>
<dbReference type="Proteomes" id="UP000001531">
    <property type="component" value="Segment"/>
</dbReference>
<reference evidence="1 2" key="1">
    <citation type="journal article" date="1992" name="J. Gen. Microbiol.">
        <title>Characterization of bacteriophage BFK20 from Brevibacterium flavum.</title>
        <authorList>
            <person name="Koptides M."/>
            <person name="Barak I."/>
            <person name="Sisova M."/>
            <person name="Baloghova E."/>
            <person name="Ugorcakova J."/>
        </authorList>
    </citation>
    <scope>NUCLEOTIDE SEQUENCE [LARGE SCALE GENOMIC DNA]</scope>
</reference>
<reference evidence="1 2" key="3">
    <citation type="journal article" date="2006" name="Virology">
        <title>Complete nucleotide sequence and genome analysis of bacteriophage BFK20--a lytic phage of the industrial producer Brevibacterium flavum.</title>
        <authorList>
            <person name="Bukovska G."/>
            <person name="Klucar L."/>
            <person name="Vlcek C."/>
            <person name="Adamovic J."/>
            <person name="Turna J."/>
            <person name="Timko J."/>
        </authorList>
    </citation>
    <scope>NUCLEOTIDE SEQUENCE [LARGE SCALE GENOMIC DNA]</scope>
</reference>
<name>Q3V5G0_9CAUD</name>
<gene>
    <name evidence="1" type="primary">ORF35</name>
</gene>
<dbReference type="RefSeq" id="YP_001456765.1">
    <property type="nucleotide sequence ID" value="NC_009799.3"/>
</dbReference>
<dbReference type="GeneID" id="5580356"/>
<proteinExistence type="predicted"/>
<reference evidence="1 2" key="2">
    <citation type="journal article" date="1994" name="Acta Virol.">
        <title>Characterization and sequence analysis of the F2 promoter from corynephage BFK20.</title>
        <authorList>
            <person name="Koptides M."/>
            <person name="Ugorcakova J."/>
            <person name="Baloghova E."/>
            <person name="Bukovska G."/>
            <person name="Timko J."/>
        </authorList>
    </citation>
    <scope>NUCLEOTIDE SEQUENCE [LARGE SCALE GENOMIC DNA]</scope>
</reference>
<evidence type="ECO:0000313" key="1">
    <source>
        <dbReference type="EMBL" id="CAJ29718.1"/>
    </source>
</evidence>
<sequence length="110" mass="12464">MIEETLVRTSRGLGKLNPPIQEGRGNSMFVPHYIVLSVHDGRPNAILYGNRIKQDGEEGKITARANLTTLYERKDEYLSYYLREAVWILDDTPYLGTATDTLIEHLEGLA</sequence>
<dbReference type="EMBL" id="AJ278322">
    <property type="protein sequence ID" value="CAJ29718.1"/>
    <property type="molecule type" value="Genomic_DNA"/>
</dbReference>
<reference evidence="1 2" key="4">
    <citation type="journal article" date="2007" name="Virology">
        <title>Transcriptional profiling of bacteriophage BFK20: coexpression interrogated by "guilt-by-association" algorithm.</title>
        <authorList>
            <person name="Majtan T."/>
            <person name="Halgasova N."/>
            <person name="Bukovska G."/>
            <person name="Timko J."/>
        </authorList>
    </citation>
    <scope>NUCLEOTIDE SEQUENCE [LARGE SCALE GENOMIC DNA]</scope>
</reference>
<keyword evidence="2" id="KW-1185">Reference proteome</keyword>
<accession>Q3V5G0</accession>
<organism evidence="1 2">
    <name type="scientific">Corynebacterium phage BFK20</name>
    <dbReference type="NCBI Taxonomy" id="28358"/>
    <lineage>
        <taxon>Viruses</taxon>
        <taxon>Duplodnaviria</taxon>
        <taxon>Heunggongvirae</taxon>
        <taxon>Uroviricota</taxon>
        <taxon>Caudoviricetes</taxon>
        <taxon>Sasvirus</taxon>
        <taxon>Sasvirus BFK20</taxon>
    </lineage>
</organism>